<dbReference type="RefSeq" id="WP_151166172.1">
    <property type="nucleotide sequence ID" value="NZ_WACR01000001.1"/>
</dbReference>
<dbReference type="PANTHER" id="PTHR35809">
    <property type="entry name" value="ARCHAETIDYLSERINE DECARBOXYLASE PROENZYME-RELATED"/>
    <property type="match status" value="1"/>
</dbReference>
<dbReference type="Proteomes" id="UP000435357">
    <property type="component" value="Unassembled WGS sequence"/>
</dbReference>
<keyword evidence="5 11" id="KW-0472">Membrane</keyword>
<dbReference type="GO" id="GO:0004609">
    <property type="term" value="F:phosphatidylserine decarboxylase activity"/>
    <property type="evidence" value="ECO:0007669"/>
    <property type="project" value="UniProtKB-EC"/>
</dbReference>
<evidence type="ECO:0000313" key="12">
    <source>
        <dbReference type="EMBL" id="KAB1066184.1"/>
    </source>
</evidence>
<evidence type="ECO:0000256" key="11">
    <source>
        <dbReference type="SAM" id="Phobius"/>
    </source>
</evidence>
<evidence type="ECO:0000256" key="8">
    <source>
        <dbReference type="ARBA" id="ARBA00023239"/>
    </source>
</evidence>
<dbReference type="Pfam" id="PF02666">
    <property type="entry name" value="PS_Dcarbxylase"/>
    <property type="match status" value="1"/>
</dbReference>
<evidence type="ECO:0000256" key="7">
    <source>
        <dbReference type="ARBA" id="ARBA00023209"/>
    </source>
</evidence>
<proteinExistence type="predicted"/>
<dbReference type="OrthoDB" id="9790893at2"/>
<keyword evidence="9" id="KW-1208">Phospholipid metabolism</keyword>
<evidence type="ECO:0000256" key="3">
    <source>
        <dbReference type="ARBA" id="ARBA00022793"/>
    </source>
</evidence>
<keyword evidence="11" id="KW-1133">Transmembrane helix</keyword>
<evidence type="ECO:0000256" key="2">
    <source>
        <dbReference type="ARBA" id="ARBA00022516"/>
    </source>
</evidence>
<keyword evidence="6" id="KW-0865">Zymogen</keyword>
<keyword evidence="13" id="KW-1185">Reference proteome</keyword>
<evidence type="ECO:0000256" key="5">
    <source>
        <dbReference type="ARBA" id="ARBA00023136"/>
    </source>
</evidence>
<gene>
    <name evidence="12" type="ORF">F3059_01545</name>
</gene>
<keyword evidence="4" id="KW-0443">Lipid metabolism</keyword>
<dbReference type="InterPro" id="IPR003817">
    <property type="entry name" value="PS_Dcarbxylase"/>
</dbReference>
<keyword evidence="7" id="KW-0594">Phospholipid biosynthesis</keyword>
<evidence type="ECO:0000313" key="13">
    <source>
        <dbReference type="Proteomes" id="UP000435357"/>
    </source>
</evidence>
<dbReference type="GO" id="GO:0008654">
    <property type="term" value="P:phospholipid biosynthetic process"/>
    <property type="evidence" value="ECO:0007669"/>
    <property type="project" value="UniProtKB-KW"/>
</dbReference>
<evidence type="ECO:0000256" key="6">
    <source>
        <dbReference type="ARBA" id="ARBA00023145"/>
    </source>
</evidence>
<feature type="transmembrane region" description="Helical" evidence="11">
    <location>
        <begin position="32"/>
        <end position="54"/>
    </location>
</feature>
<evidence type="ECO:0000256" key="10">
    <source>
        <dbReference type="ARBA" id="ARBA00023317"/>
    </source>
</evidence>
<dbReference type="AlphaFoldDB" id="A0A6N6M8F5"/>
<dbReference type="EC" id="4.1.1.65" evidence="12"/>
<evidence type="ECO:0000256" key="4">
    <source>
        <dbReference type="ARBA" id="ARBA00023098"/>
    </source>
</evidence>
<dbReference type="NCBIfam" id="NF003678">
    <property type="entry name" value="PRK05305.1-2"/>
    <property type="match status" value="1"/>
</dbReference>
<keyword evidence="3" id="KW-0210">Decarboxylase</keyword>
<dbReference type="InterPro" id="IPR033175">
    <property type="entry name" value="PSD-A"/>
</dbReference>
<accession>A0A6N6M8F5</accession>
<keyword evidence="10" id="KW-0670">Pyruvate</keyword>
<name>A0A6N6M8F5_9FLAO</name>
<sequence>MKFHKEGRVSITIAVIVGFILIYLGTQTFGHIVWLKLLLVLLALFILISILQFFRKPDRSLAALHPDLVYAPADGKIVAIEEVEETEYLKRKCIQVSIFMSPLNVHINWNPVSGIVKYFKYHPGRFLVAWHPKSSTDNERTTVGVQTKNGTDVLYRQIAGAMARRIVWYVDEGDEVTQGQEFGFIKFGSRVDIFLPTTSEVRVNLNEEVRGNRSIIAEI</sequence>
<keyword evidence="11" id="KW-0812">Transmembrane</keyword>
<keyword evidence="8 12" id="KW-0456">Lyase</keyword>
<protein>
    <submittedName>
        <fullName evidence="12">Phosphatidylserine decarboxylase family protein</fullName>
        <ecNumber evidence="12">4.1.1.65</ecNumber>
    </submittedName>
</protein>
<dbReference type="PANTHER" id="PTHR35809:SF1">
    <property type="entry name" value="ARCHAETIDYLSERINE DECARBOXYLASE PROENZYME-RELATED"/>
    <property type="match status" value="1"/>
</dbReference>
<organism evidence="12 13">
    <name type="scientific">Salibacter halophilus</name>
    <dbReference type="NCBI Taxonomy" id="1803916"/>
    <lineage>
        <taxon>Bacteria</taxon>
        <taxon>Pseudomonadati</taxon>
        <taxon>Bacteroidota</taxon>
        <taxon>Flavobacteriia</taxon>
        <taxon>Flavobacteriales</taxon>
        <taxon>Salibacteraceae</taxon>
        <taxon>Salibacter</taxon>
    </lineage>
</organism>
<dbReference type="EMBL" id="WACR01000001">
    <property type="protein sequence ID" value="KAB1066184.1"/>
    <property type="molecule type" value="Genomic_DNA"/>
</dbReference>
<keyword evidence="2" id="KW-0444">Lipid biosynthesis</keyword>
<evidence type="ECO:0000256" key="1">
    <source>
        <dbReference type="ARBA" id="ARBA00022475"/>
    </source>
</evidence>
<feature type="transmembrane region" description="Helical" evidence="11">
    <location>
        <begin position="7"/>
        <end position="26"/>
    </location>
</feature>
<reference evidence="12 13" key="1">
    <citation type="submission" date="2019-09" db="EMBL/GenBank/DDBJ databases">
        <title>Genomes of Cryomorphaceae.</title>
        <authorList>
            <person name="Bowman J.P."/>
        </authorList>
    </citation>
    <scope>NUCLEOTIDE SEQUENCE [LARGE SCALE GENOMIC DNA]</scope>
    <source>
        <strain evidence="12 13">KCTC 52047</strain>
    </source>
</reference>
<comment type="caution">
    <text evidence="12">The sequence shown here is derived from an EMBL/GenBank/DDBJ whole genome shotgun (WGS) entry which is preliminary data.</text>
</comment>
<evidence type="ECO:0000256" key="9">
    <source>
        <dbReference type="ARBA" id="ARBA00023264"/>
    </source>
</evidence>
<keyword evidence="1" id="KW-1003">Cell membrane</keyword>